<evidence type="ECO:0000256" key="1">
    <source>
        <dbReference type="SAM" id="Phobius"/>
    </source>
</evidence>
<proteinExistence type="predicted"/>
<dbReference type="OrthoDB" id="1493774at2"/>
<name>A0A344TRJ9_9BACT</name>
<accession>A0A344TRJ9</accession>
<dbReference type="Proteomes" id="UP000251993">
    <property type="component" value="Chromosome"/>
</dbReference>
<protein>
    <recommendedName>
        <fullName evidence="4">FixH protein</fullName>
    </recommendedName>
</protein>
<evidence type="ECO:0000313" key="2">
    <source>
        <dbReference type="EMBL" id="AXE21270.1"/>
    </source>
</evidence>
<dbReference type="EMBL" id="CP030850">
    <property type="protein sequence ID" value="AXE21270.1"/>
    <property type="molecule type" value="Genomic_DNA"/>
</dbReference>
<keyword evidence="1" id="KW-1133">Transmembrane helix</keyword>
<reference evidence="2 3" key="1">
    <citation type="submission" date="2018-07" db="EMBL/GenBank/DDBJ databases">
        <title>Genome sequencing of Runella.</title>
        <authorList>
            <person name="Baek M.-G."/>
            <person name="Yi H."/>
        </authorList>
    </citation>
    <scope>NUCLEOTIDE SEQUENCE [LARGE SCALE GENOMIC DNA]</scope>
    <source>
        <strain evidence="2 3">HYN0085</strain>
    </source>
</reference>
<dbReference type="AlphaFoldDB" id="A0A344TRJ9"/>
<dbReference type="Pfam" id="PF05751">
    <property type="entry name" value="FixH"/>
    <property type="match status" value="1"/>
</dbReference>
<sequence length="170" mass="19242">MVAGETVVGLSVYYQPPTTLYKTYKIMKISWGTGIWVLYGSFVLLILTMVGMSVVQKIDLVTDKYYEEEIQYQGKIDKIKNAKNLAAPLVWEVTESGVKINYPKELKNIGGVVNFYCPSDNSKDFSVKIQPDLGNTQFIPTQNAATGRYQIQFDWKSGEMAYWNEGIVNL</sequence>
<gene>
    <name evidence="2" type="ORF">DR864_27760</name>
</gene>
<keyword evidence="1" id="KW-0472">Membrane</keyword>
<feature type="transmembrane region" description="Helical" evidence="1">
    <location>
        <begin position="35"/>
        <end position="55"/>
    </location>
</feature>
<dbReference type="KEGG" id="run:DR864_27760"/>
<keyword evidence="3" id="KW-1185">Reference proteome</keyword>
<keyword evidence="1" id="KW-0812">Transmembrane</keyword>
<evidence type="ECO:0000313" key="3">
    <source>
        <dbReference type="Proteomes" id="UP000251993"/>
    </source>
</evidence>
<dbReference type="InterPro" id="IPR008620">
    <property type="entry name" value="FixH"/>
</dbReference>
<evidence type="ECO:0008006" key="4">
    <source>
        <dbReference type="Google" id="ProtNLM"/>
    </source>
</evidence>
<organism evidence="2 3">
    <name type="scientific">Runella rosea</name>
    <dbReference type="NCBI Taxonomy" id="2259595"/>
    <lineage>
        <taxon>Bacteria</taxon>
        <taxon>Pseudomonadati</taxon>
        <taxon>Bacteroidota</taxon>
        <taxon>Cytophagia</taxon>
        <taxon>Cytophagales</taxon>
        <taxon>Spirosomataceae</taxon>
        <taxon>Runella</taxon>
    </lineage>
</organism>